<comment type="caution">
    <text evidence="1">The sequence shown here is derived from an EMBL/GenBank/DDBJ whole genome shotgun (WGS) entry which is preliminary data.</text>
</comment>
<evidence type="ECO:0008006" key="3">
    <source>
        <dbReference type="Google" id="ProtNLM"/>
    </source>
</evidence>
<sequence>MSVRPSPATGFMPFARALSGEPRTEVELTWIEKRHEQWLRFGRAAGERIVSRRTRIVSFRPGAVFAFVRWSGNDYGTVYSRIDIVQAVGKDLPYTTVPFVQPGGEVLLSIRGWPKVEQVLAAIDPVEVGGVDPCDVSPDHWRHVAGRIAAGAHPRPYGRERHDAWLRCKALGL</sequence>
<protein>
    <recommendedName>
        <fullName evidence="3">Glycosidase</fullName>
    </recommendedName>
</protein>
<evidence type="ECO:0000313" key="1">
    <source>
        <dbReference type="EMBL" id="GGN62186.1"/>
    </source>
</evidence>
<proteinExistence type="predicted"/>
<dbReference type="EMBL" id="BMLK01000043">
    <property type="protein sequence ID" value="GGN62186.1"/>
    <property type="molecule type" value="Genomic_DNA"/>
</dbReference>
<evidence type="ECO:0000313" key="2">
    <source>
        <dbReference type="Proteomes" id="UP000605099"/>
    </source>
</evidence>
<gene>
    <name evidence="1" type="ORF">GCM10011349_45610</name>
</gene>
<keyword evidence="2" id="KW-1185">Reference proteome</keyword>
<organism evidence="1 2">
    <name type="scientific">Novosphingobium indicum</name>
    <dbReference type="NCBI Taxonomy" id="462949"/>
    <lineage>
        <taxon>Bacteria</taxon>
        <taxon>Pseudomonadati</taxon>
        <taxon>Pseudomonadota</taxon>
        <taxon>Alphaproteobacteria</taxon>
        <taxon>Sphingomonadales</taxon>
        <taxon>Sphingomonadaceae</taxon>
        <taxon>Novosphingobium</taxon>
    </lineage>
</organism>
<accession>A0ABQ2K3U0</accession>
<reference evidence="2" key="1">
    <citation type="journal article" date="2019" name="Int. J. Syst. Evol. Microbiol.">
        <title>The Global Catalogue of Microorganisms (GCM) 10K type strain sequencing project: providing services to taxonomists for standard genome sequencing and annotation.</title>
        <authorList>
            <consortium name="The Broad Institute Genomics Platform"/>
            <consortium name="The Broad Institute Genome Sequencing Center for Infectious Disease"/>
            <person name="Wu L."/>
            <person name="Ma J."/>
        </authorList>
    </citation>
    <scope>NUCLEOTIDE SEQUENCE [LARGE SCALE GENOMIC DNA]</scope>
    <source>
        <strain evidence="2">CGMCC 1.6784</strain>
    </source>
</reference>
<dbReference type="Pfam" id="PF11000">
    <property type="entry name" value="DUF2840"/>
    <property type="match status" value="1"/>
</dbReference>
<dbReference type="Proteomes" id="UP000605099">
    <property type="component" value="Unassembled WGS sequence"/>
</dbReference>
<dbReference type="InterPro" id="IPR021263">
    <property type="entry name" value="DUF2840"/>
</dbReference>
<name>A0ABQ2K3U0_9SPHN</name>